<accession>A0A8S3B735</accession>
<dbReference type="EMBL" id="CAJOBI010145133">
    <property type="protein sequence ID" value="CAF4786116.1"/>
    <property type="molecule type" value="Genomic_DNA"/>
</dbReference>
<dbReference type="Proteomes" id="UP000676336">
    <property type="component" value="Unassembled WGS sequence"/>
</dbReference>
<feature type="non-terminal residue" evidence="1">
    <location>
        <position position="63"/>
    </location>
</feature>
<proteinExistence type="predicted"/>
<gene>
    <name evidence="1" type="ORF">SMN809_LOCUS46557</name>
</gene>
<name>A0A8S3B735_9BILA</name>
<reference evidence="1" key="1">
    <citation type="submission" date="2021-02" db="EMBL/GenBank/DDBJ databases">
        <authorList>
            <person name="Nowell W R."/>
        </authorList>
    </citation>
    <scope>NUCLEOTIDE SEQUENCE</scope>
</reference>
<protein>
    <submittedName>
        <fullName evidence="1">Uncharacterized protein</fullName>
    </submittedName>
</protein>
<comment type="caution">
    <text evidence="1">The sequence shown here is derived from an EMBL/GenBank/DDBJ whole genome shotgun (WGS) entry which is preliminary data.</text>
</comment>
<evidence type="ECO:0000313" key="1">
    <source>
        <dbReference type="EMBL" id="CAF4786116.1"/>
    </source>
</evidence>
<sequence>MGSQYVALALEQWSYDSGNYPANNPDRRSPPGSTLLLILNCGRLRQSLHVPNLHVTVAADFGQ</sequence>
<organism evidence="1 2">
    <name type="scientific">Rotaria magnacalcarata</name>
    <dbReference type="NCBI Taxonomy" id="392030"/>
    <lineage>
        <taxon>Eukaryota</taxon>
        <taxon>Metazoa</taxon>
        <taxon>Spiralia</taxon>
        <taxon>Gnathifera</taxon>
        <taxon>Rotifera</taxon>
        <taxon>Eurotatoria</taxon>
        <taxon>Bdelloidea</taxon>
        <taxon>Philodinida</taxon>
        <taxon>Philodinidae</taxon>
        <taxon>Rotaria</taxon>
    </lineage>
</organism>
<evidence type="ECO:0000313" key="2">
    <source>
        <dbReference type="Proteomes" id="UP000676336"/>
    </source>
</evidence>
<dbReference type="AlphaFoldDB" id="A0A8S3B735"/>